<dbReference type="Gene3D" id="3.40.640.10">
    <property type="entry name" value="Type I PLP-dependent aspartate aminotransferase-like (Major domain)"/>
    <property type="match status" value="1"/>
</dbReference>
<dbReference type="InterPro" id="IPR005814">
    <property type="entry name" value="Aminotrans_3"/>
</dbReference>
<dbReference type="InterPro" id="IPR015424">
    <property type="entry name" value="PyrdxlP-dep_Trfase"/>
</dbReference>
<comment type="catalytic activity">
    <reaction evidence="20">
        <text>2-oxobutanoate + L-alanine = (2S)-2-aminobutanoate + pyruvate</text>
        <dbReference type="Rhea" id="RHEA:77355"/>
        <dbReference type="ChEBI" id="CHEBI:15361"/>
        <dbReference type="ChEBI" id="CHEBI:16763"/>
        <dbReference type="ChEBI" id="CHEBI:57972"/>
        <dbReference type="ChEBI" id="CHEBI:74359"/>
        <dbReference type="EC" id="2.6.1.44"/>
    </reaction>
</comment>
<gene>
    <name evidence="38" type="ORF">GBAR_LOCUS23665</name>
</gene>
<comment type="catalytic activity">
    <reaction evidence="32">
        <text>N(omega),N(omega)-dimethyl-L-arginine + 2-oxobutanoate = 5-(3,3-dimethylguanidino)-2-oxopentanoate + (2S)-2-aminobutanoate</text>
        <dbReference type="Rhea" id="RHEA:77351"/>
        <dbReference type="ChEBI" id="CHEBI:16763"/>
        <dbReference type="ChEBI" id="CHEBI:58326"/>
        <dbReference type="ChEBI" id="CHEBI:74359"/>
        <dbReference type="ChEBI" id="CHEBI:197301"/>
    </reaction>
</comment>
<evidence type="ECO:0000256" key="5">
    <source>
        <dbReference type="ARBA" id="ARBA00013049"/>
    </source>
</evidence>
<evidence type="ECO:0000256" key="12">
    <source>
        <dbReference type="ARBA" id="ARBA00041662"/>
    </source>
</evidence>
<comment type="similarity">
    <text evidence="3">Belongs to the class-III pyridoxal-phosphate-dependent aminotransferase family.</text>
</comment>
<comment type="catalytic activity">
    <reaction evidence="24">
        <text>3-oxopropanoate + L-alanine = beta-alanine + pyruvate</text>
        <dbReference type="Rhea" id="RHEA:14077"/>
        <dbReference type="ChEBI" id="CHEBI:15361"/>
        <dbReference type="ChEBI" id="CHEBI:33190"/>
        <dbReference type="ChEBI" id="CHEBI:57966"/>
        <dbReference type="ChEBI" id="CHEBI:57972"/>
        <dbReference type="EC" id="2.6.1.18"/>
    </reaction>
    <physiologicalReaction direction="right-to-left" evidence="24">
        <dbReference type="Rhea" id="RHEA:14079"/>
    </physiologicalReaction>
</comment>
<keyword evidence="7" id="KW-0808">Transferase</keyword>
<dbReference type="PANTHER" id="PTHR45688:SF3">
    <property type="entry name" value="ALANINE--GLYOXYLATE AMINOTRANSFERASE 2, MITOCHONDRIAL"/>
    <property type="match status" value="1"/>
</dbReference>
<dbReference type="EC" id="2.6.1.18" evidence="26"/>
<comment type="catalytic activity">
    <reaction evidence="25">
        <text>2-oxopentanoate + N(omega),N(omega)-dimethyl-L-arginine = 5-(3,3-dimethylguanidino)-2-oxopentanoate + L-2-aminopentanoate</text>
        <dbReference type="Rhea" id="RHEA:77359"/>
        <dbReference type="ChEBI" id="CHEBI:28644"/>
        <dbReference type="ChEBI" id="CHEBI:58326"/>
        <dbReference type="ChEBI" id="CHEBI:58441"/>
        <dbReference type="ChEBI" id="CHEBI:197301"/>
    </reaction>
</comment>
<dbReference type="Gene3D" id="3.90.1150.10">
    <property type="entry name" value="Aspartate Aminotransferase, domain 1"/>
    <property type="match status" value="1"/>
</dbReference>
<comment type="catalytic activity">
    <reaction evidence="21">
        <text>N(omega)-methyl-L-arginine + pyruvate = 5-(3-methylguanidino)-2-oxopentanoate + L-alanine</text>
        <dbReference type="Rhea" id="RHEA:77319"/>
        <dbReference type="ChEBI" id="CHEBI:15361"/>
        <dbReference type="ChEBI" id="CHEBI:57972"/>
        <dbReference type="ChEBI" id="CHEBI:114953"/>
        <dbReference type="ChEBI" id="CHEBI:197314"/>
    </reaction>
</comment>
<evidence type="ECO:0000256" key="25">
    <source>
        <dbReference type="ARBA" id="ARBA00043826"/>
    </source>
</evidence>
<comment type="catalytic activity">
    <reaction evidence="35">
        <text>N(omega),N('omega)-dimethyl-L-arginine + glyoxylate = 5-(3,3'-dimethylguanidino)-2-oxopentanoate + glycine</text>
        <dbReference type="Rhea" id="RHEA:77315"/>
        <dbReference type="ChEBI" id="CHEBI:36655"/>
        <dbReference type="ChEBI" id="CHEBI:57305"/>
        <dbReference type="ChEBI" id="CHEBI:197308"/>
        <dbReference type="ChEBI" id="CHEBI:197310"/>
    </reaction>
</comment>
<comment type="catalytic activity">
    <reaction evidence="33">
        <text>N(omega)-methyl-L-arginine + glyoxylate = 5-(3-methylguanidino)-2-oxopentanoate + glycine</text>
        <dbReference type="Rhea" id="RHEA:77323"/>
        <dbReference type="ChEBI" id="CHEBI:36655"/>
        <dbReference type="ChEBI" id="CHEBI:57305"/>
        <dbReference type="ChEBI" id="CHEBI:114953"/>
        <dbReference type="ChEBI" id="CHEBI:197314"/>
    </reaction>
</comment>
<evidence type="ECO:0000256" key="24">
    <source>
        <dbReference type="ARBA" id="ARBA00043825"/>
    </source>
</evidence>
<dbReference type="GO" id="GO:0047305">
    <property type="term" value="F:(R)-3-amino-2-methylpropionate-pyruvate transaminase activity"/>
    <property type="evidence" value="ECO:0007669"/>
    <property type="project" value="UniProtKB-EC"/>
</dbReference>
<evidence type="ECO:0000256" key="36">
    <source>
        <dbReference type="ARBA" id="ARBA00058068"/>
    </source>
</evidence>
<evidence type="ECO:0000256" key="9">
    <source>
        <dbReference type="ARBA" id="ARBA00033660"/>
    </source>
</evidence>
<comment type="caution">
    <text evidence="38">The sequence shown here is derived from an EMBL/GenBank/DDBJ whole genome shotgun (WGS) entry which is preliminary data.</text>
</comment>
<comment type="catalytic activity">
    <reaction evidence="34">
        <text>oxaloacetate + L-alanine = L-aspartate + pyruvate</text>
        <dbReference type="Rhea" id="RHEA:77347"/>
        <dbReference type="ChEBI" id="CHEBI:15361"/>
        <dbReference type="ChEBI" id="CHEBI:16452"/>
        <dbReference type="ChEBI" id="CHEBI:29991"/>
        <dbReference type="ChEBI" id="CHEBI:57972"/>
    </reaction>
</comment>
<protein>
    <recommendedName>
        <fullName evidence="11">Alanine--glyoxylate aminotransferase 2, mitochondrial</fullName>
        <ecNumber evidence="26">2.6.1.18</ecNumber>
        <ecNumber evidence="10">2.6.1.40</ecNumber>
        <ecNumber evidence="5">2.6.1.44</ecNumber>
    </recommendedName>
    <alternativeName>
        <fullName evidence="12">(R)-3-amino-2-methylpropionate--pyruvate transaminase</fullName>
    </alternativeName>
    <alternativeName>
        <fullName evidence="14">Beta-ALAAT II</fullName>
    </alternativeName>
    <alternativeName>
        <fullName evidence="15">Beta-alanine-pyruvate aminotransferase</fullName>
    </alternativeName>
    <alternativeName>
        <fullName evidence="28">D-3-aminoisobutyrate-pyruvate aminotransferase</fullName>
    </alternativeName>
    <alternativeName>
        <fullName evidence="13">D-AIBAT</fullName>
    </alternativeName>
    <alternativeName>
        <fullName evidence="27">D-beta-aminoisobutyrate-pyruvate aminotransferase</fullName>
    </alternativeName>
</protein>
<evidence type="ECO:0000256" key="17">
    <source>
        <dbReference type="ARBA" id="ARBA00043679"/>
    </source>
</evidence>
<dbReference type="GO" id="GO:0008453">
    <property type="term" value="F:alanine-glyoxylate transaminase activity"/>
    <property type="evidence" value="ECO:0007669"/>
    <property type="project" value="UniProtKB-EC"/>
</dbReference>
<dbReference type="EC" id="2.6.1.44" evidence="5"/>
<dbReference type="InterPro" id="IPR015421">
    <property type="entry name" value="PyrdxlP-dep_Trfase_major"/>
</dbReference>
<evidence type="ECO:0000256" key="15">
    <source>
        <dbReference type="ARBA" id="ARBA00042669"/>
    </source>
</evidence>
<name>A0AA35X2A1_GEOBA</name>
<dbReference type="SUPFAM" id="SSF53383">
    <property type="entry name" value="PLP-dependent transferases"/>
    <property type="match status" value="1"/>
</dbReference>
<comment type="catalytic activity">
    <reaction evidence="23">
        <text>N(omega),N('omega)-dimethyl-L-arginine + pyruvate = 5-(3,3'-dimethylguanidino)-2-oxopentanoate + L-alanine</text>
        <dbReference type="Rhea" id="RHEA:77307"/>
        <dbReference type="ChEBI" id="CHEBI:15361"/>
        <dbReference type="ChEBI" id="CHEBI:57972"/>
        <dbReference type="ChEBI" id="CHEBI:197308"/>
        <dbReference type="ChEBI" id="CHEBI:197310"/>
    </reaction>
</comment>
<dbReference type="EMBL" id="CASHTH010003280">
    <property type="protein sequence ID" value="CAI8042683.1"/>
    <property type="molecule type" value="Genomic_DNA"/>
</dbReference>
<comment type="subcellular location">
    <subcellularLocation>
        <location evidence="2">Mitochondrion</location>
    </subcellularLocation>
</comment>
<evidence type="ECO:0000256" key="34">
    <source>
        <dbReference type="ARBA" id="ARBA00048916"/>
    </source>
</evidence>
<evidence type="ECO:0000256" key="22">
    <source>
        <dbReference type="ARBA" id="ARBA00043777"/>
    </source>
</evidence>
<evidence type="ECO:0000256" key="14">
    <source>
        <dbReference type="ARBA" id="ARBA00042611"/>
    </source>
</evidence>
<evidence type="ECO:0000256" key="7">
    <source>
        <dbReference type="ARBA" id="ARBA00022679"/>
    </source>
</evidence>
<evidence type="ECO:0000256" key="32">
    <source>
        <dbReference type="ARBA" id="ARBA00048560"/>
    </source>
</evidence>
<dbReference type="GO" id="GO:0016223">
    <property type="term" value="F:beta-alanine:pyruvate transaminase activity"/>
    <property type="evidence" value="ECO:0007669"/>
    <property type="project" value="UniProtKB-EC"/>
</dbReference>
<dbReference type="InterPro" id="IPR015422">
    <property type="entry name" value="PyrdxlP-dep_Trfase_small"/>
</dbReference>
<evidence type="ECO:0000256" key="21">
    <source>
        <dbReference type="ARBA" id="ARBA00043758"/>
    </source>
</evidence>
<evidence type="ECO:0000256" key="29">
    <source>
        <dbReference type="ARBA" id="ARBA00047892"/>
    </source>
</evidence>
<evidence type="ECO:0000256" key="13">
    <source>
        <dbReference type="ARBA" id="ARBA00041845"/>
    </source>
</evidence>
<evidence type="ECO:0000256" key="8">
    <source>
        <dbReference type="ARBA" id="ARBA00022898"/>
    </source>
</evidence>
<evidence type="ECO:0000256" key="6">
    <source>
        <dbReference type="ARBA" id="ARBA00022576"/>
    </source>
</evidence>
<dbReference type="AlphaFoldDB" id="A0AA35X2A1"/>
<dbReference type="CDD" id="cd00610">
    <property type="entry name" value="OAT_like"/>
    <property type="match status" value="1"/>
</dbReference>
<evidence type="ECO:0000256" key="31">
    <source>
        <dbReference type="ARBA" id="ARBA00048500"/>
    </source>
</evidence>
<keyword evidence="39" id="KW-1185">Reference proteome</keyword>
<reference evidence="38" key="1">
    <citation type="submission" date="2023-03" db="EMBL/GenBank/DDBJ databases">
        <authorList>
            <person name="Steffen K."/>
            <person name="Cardenas P."/>
        </authorList>
    </citation>
    <scope>NUCLEOTIDE SEQUENCE</scope>
</reference>
<evidence type="ECO:0000256" key="4">
    <source>
        <dbReference type="ARBA" id="ARBA00011881"/>
    </source>
</evidence>
<comment type="catalytic activity">
    <reaction evidence="29">
        <text>N(omega),N(omega)-dimethyl-L-arginine + glyoxylate = 5-(3,3-dimethylguanidino)-2-oxopentanoate + glycine</text>
        <dbReference type="Rhea" id="RHEA:77311"/>
        <dbReference type="ChEBI" id="CHEBI:36655"/>
        <dbReference type="ChEBI" id="CHEBI:57305"/>
        <dbReference type="ChEBI" id="CHEBI:58326"/>
        <dbReference type="ChEBI" id="CHEBI:197301"/>
    </reaction>
</comment>
<evidence type="ECO:0000256" key="35">
    <source>
        <dbReference type="ARBA" id="ARBA00049480"/>
    </source>
</evidence>
<dbReference type="PANTHER" id="PTHR45688">
    <property type="match status" value="1"/>
</dbReference>
<evidence type="ECO:0000256" key="33">
    <source>
        <dbReference type="ARBA" id="ARBA00048760"/>
    </source>
</evidence>
<comment type="catalytic activity">
    <reaction evidence="18">
        <text>(R)-3-amino-2-methylpropanoate + pyruvate = 2-methyl-3-oxopropanoate + L-alanine</text>
        <dbReference type="Rhea" id="RHEA:18393"/>
        <dbReference type="ChEBI" id="CHEBI:15361"/>
        <dbReference type="ChEBI" id="CHEBI:57700"/>
        <dbReference type="ChEBI" id="CHEBI:57731"/>
        <dbReference type="ChEBI" id="CHEBI:57972"/>
        <dbReference type="EC" id="2.6.1.40"/>
    </reaction>
    <physiologicalReaction direction="left-to-right" evidence="18">
        <dbReference type="Rhea" id="RHEA:18394"/>
    </physiologicalReaction>
</comment>
<dbReference type="EC" id="2.6.1.40" evidence="10"/>
<evidence type="ECO:0000256" key="3">
    <source>
        <dbReference type="ARBA" id="ARBA00008954"/>
    </source>
</evidence>
<comment type="catalytic activity">
    <reaction evidence="16">
        <text>N(omega),N(omega)-dimethyl-L-arginine + pyruvate = 5-(3,3-dimethylguanidino)-2-oxopentanoate + L-alanine</text>
        <dbReference type="Rhea" id="RHEA:77303"/>
        <dbReference type="ChEBI" id="CHEBI:15361"/>
        <dbReference type="ChEBI" id="CHEBI:57972"/>
        <dbReference type="ChEBI" id="CHEBI:58326"/>
        <dbReference type="ChEBI" id="CHEBI:197301"/>
    </reaction>
</comment>
<evidence type="ECO:0000256" key="19">
    <source>
        <dbReference type="ARBA" id="ARBA00043749"/>
    </source>
</evidence>
<evidence type="ECO:0000256" key="11">
    <source>
        <dbReference type="ARBA" id="ARBA00039862"/>
    </source>
</evidence>
<dbReference type="Proteomes" id="UP001174909">
    <property type="component" value="Unassembled WGS sequence"/>
</dbReference>
<evidence type="ECO:0000313" key="38">
    <source>
        <dbReference type="EMBL" id="CAI8042683.1"/>
    </source>
</evidence>
<comment type="cofactor">
    <cofactor evidence="1">
        <name>pyridoxal 5'-phosphate</name>
        <dbReference type="ChEBI" id="CHEBI:597326"/>
    </cofactor>
</comment>
<evidence type="ECO:0000256" key="37">
    <source>
        <dbReference type="SAM" id="MobiDB-lite"/>
    </source>
</evidence>
<evidence type="ECO:0000256" key="20">
    <source>
        <dbReference type="ARBA" id="ARBA00043751"/>
    </source>
</evidence>
<comment type="catalytic activity">
    <reaction evidence="31">
        <text>2-oxohexanoate + N(omega),N(omega)-dimethyl-L-arginine = L-2-aminohexanoate + 5-(3,3-dimethylguanidino)-2-oxopentanoate</text>
        <dbReference type="Rhea" id="RHEA:77363"/>
        <dbReference type="ChEBI" id="CHEBI:35177"/>
        <dbReference type="ChEBI" id="CHEBI:58326"/>
        <dbReference type="ChEBI" id="CHEBI:58455"/>
        <dbReference type="ChEBI" id="CHEBI:197301"/>
    </reaction>
</comment>
<evidence type="ECO:0000313" key="39">
    <source>
        <dbReference type="Proteomes" id="UP001174909"/>
    </source>
</evidence>
<dbReference type="Pfam" id="PF00202">
    <property type="entry name" value="Aminotran_3"/>
    <property type="match status" value="1"/>
</dbReference>
<accession>A0AA35X2A1</accession>
<evidence type="ECO:0000256" key="28">
    <source>
        <dbReference type="ARBA" id="ARBA00044258"/>
    </source>
</evidence>
<keyword evidence="8" id="KW-0663">Pyridoxal phosphate</keyword>
<evidence type="ECO:0000256" key="26">
    <source>
        <dbReference type="ARBA" id="ARBA00044055"/>
    </source>
</evidence>
<comment type="function">
    <text evidence="36">Multifunctional aminotransferase with a broad substrate specificity. Catalyzes the conversion of glyoxylate to glycine using alanine as the amino donor. Catalyzes metabolism of not L- but the D-isomer of D-beta-aminoisobutyric acid to generate 2-methyl-3-oxopropanoate and alanine. Catalyzes the transfer of the amino group from beta-alanine to pyruvate to yield L-alanine and 3-oxopropanoate. Can metabolize NG-monomethyl-L-arginine (NMMA), asymmetric NG,NG-dimethyl-L-arginine (ADMA) and symmetric NG,N'G-dimethyl-L-arginine (SDMA). ADMA is a potent inhibitor of nitric-oxide (NO) synthase, and this activity provides mechanism through which the kidney regulates blood pressure.</text>
</comment>
<comment type="catalytic activity">
    <reaction evidence="19">
        <text>N(omega),N(omega)-dimethyl-L-arginine + oxaloacetate = 5-(3,3-dimethylguanidino)-2-oxopentanoate + L-aspartate</text>
        <dbReference type="Rhea" id="RHEA:77343"/>
        <dbReference type="ChEBI" id="CHEBI:16452"/>
        <dbReference type="ChEBI" id="CHEBI:29991"/>
        <dbReference type="ChEBI" id="CHEBI:58326"/>
        <dbReference type="ChEBI" id="CHEBI:197301"/>
    </reaction>
</comment>
<proteinExistence type="inferred from homology"/>
<comment type="catalytic activity">
    <reaction evidence="17">
        <text>(2S)-2-aminobutanoate + glyoxylate = 2-oxobutanoate + glycine</text>
        <dbReference type="Rhea" id="RHEA:77339"/>
        <dbReference type="ChEBI" id="CHEBI:16763"/>
        <dbReference type="ChEBI" id="CHEBI:36655"/>
        <dbReference type="ChEBI" id="CHEBI:57305"/>
        <dbReference type="ChEBI" id="CHEBI:74359"/>
    </reaction>
</comment>
<evidence type="ECO:0000256" key="10">
    <source>
        <dbReference type="ARBA" id="ARBA00039130"/>
    </source>
</evidence>
<evidence type="ECO:0000256" key="2">
    <source>
        <dbReference type="ARBA" id="ARBA00004173"/>
    </source>
</evidence>
<feature type="region of interest" description="Disordered" evidence="37">
    <location>
        <begin position="242"/>
        <end position="273"/>
    </location>
</feature>
<organism evidence="38 39">
    <name type="scientific">Geodia barretti</name>
    <name type="common">Barrett's horny sponge</name>
    <dbReference type="NCBI Taxonomy" id="519541"/>
    <lineage>
        <taxon>Eukaryota</taxon>
        <taxon>Metazoa</taxon>
        <taxon>Porifera</taxon>
        <taxon>Demospongiae</taxon>
        <taxon>Heteroscleromorpha</taxon>
        <taxon>Tetractinellida</taxon>
        <taxon>Astrophorina</taxon>
        <taxon>Geodiidae</taxon>
        <taxon>Geodia</taxon>
    </lineage>
</organism>
<comment type="catalytic activity">
    <reaction evidence="22">
        <text>L-ornithine + pyruvate = 5-amino-2-oxopentanoate + L-alanine</text>
        <dbReference type="Rhea" id="RHEA:77327"/>
        <dbReference type="ChEBI" id="CHEBI:15361"/>
        <dbReference type="ChEBI" id="CHEBI:46911"/>
        <dbReference type="ChEBI" id="CHEBI:57972"/>
        <dbReference type="ChEBI" id="CHEBI:58802"/>
    </reaction>
</comment>
<keyword evidence="6 38" id="KW-0032">Aminotransferase</keyword>
<evidence type="ECO:0000256" key="18">
    <source>
        <dbReference type="ARBA" id="ARBA00043726"/>
    </source>
</evidence>
<comment type="catalytic activity">
    <reaction evidence="9">
        <text>glyoxylate + L-alanine = glycine + pyruvate</text>
        <dbReference type="Rhea" id="RHEA:24248"/>
        <dbReference type="ChEBI" id="CHEBI:15361"/>
        <dbReference type="ChEBI" id="CHEBI:36655"/>
        <dbReference type="ChEBI" id="CHEBI:57305"/>
        <dbReference type="ChEBI" id="CHEBI:57972"/>
        <dbReference type="EC" id="2.6.1.44"/>
    </reaction>
    <physiologicalReaction direction="left-to-right" evidence="9">
        <dbReference type="Rhea" id="RHEA:24249"/>
    </physiologicalReaction>
</comment>
<evidence type="ECO:0000256" key="23">
    <source>
        <dbReference type="ARBA" id="ARBA00043798"/>
    </source>
</evidence>
<dbReference type="GO" id="GO:0030170">
    <property type="term" value="F:pyridoxal phosphate binding"/>
    <property type="evidence" value="ECO:0007669"/>
    <property type="project" value="InterPro"/>
</dbReference>
<evidence type="ECO:0000256" key="27">
    <source>
        <dbReference type="ARBA" id="ARBA00044257"/>
    </source>
</evidence>
<sequence>MIYDVEGREYVVLDFFGGIVTISVGHCNDKVVAAIQEQTRKVQHTSTLYPNEPHVRLAEKLAAITPGALKQSFFTNSGTEANETAVLVAQLYTRSQDVIALRHGYSGRSQLAMSLTGHYTWRLNPTASPNIHHIPNAYCYRCPFGLTYPSCDLKCAKDLEGAIQTATSGRIAAFIAEPIQGVGGFITPPKEYFREVADIVHKYGGLFICDEVQTAWGRTGGKMFGIEQWDVEPDIMTFAKGMANGVPSEAPSPGRRSPTASRDCPSPPSAAIR</sequence>
<evidence type="ECO:0000256" key="1">
    <source>
        <dbReference type="ARBA" id="ARBA00001933"/>
    </source>
</evidence>
<comment type="subunit">
    <text evidence="4">Homotetramer.</text>
</comment>
<comment type="catalytic activity">
    <reaction evidence="30">
        <text>L-ornithine + glyoxylate = 5-amino-2-oxopentanoate + glycine</text>
        <dbReference type="Rhea" id="RHEA:77331"/>
        <dbReference type="ChEBI" id="CHEBI:36655"/>
        <dbReference type="ChEBI" id="CHEBI:46911"/>
        <dbReference type="ChEBI" id="CHEBI:57305"/>
        <dbReference type="ChEBI" id="CHEBI:58802"/>
    </reaction>
</comment>
<evidence type="ECO:0000256" key="30">
    <source>
        <dbReference type="ARBA" id="ARBA00048264"/>
    </source>
</evidence>
<dbReference type="GO" id="GO:0005739">
    <property type="term" value="C:mitochondrion"/>
    <property type="evidence" value="ECO:0007669"/>
    <property type="project" value="UniProtKB-SubCell"/>
</dbReference>
<evidence type="ECO:0000256" key="16">
    <source>
        <dbReference type="ARBA" id="ARBA00043669"/>
    </source>
</evidence>